<comment type="caution">
    <text evidence="1">The sequence shown here is derived from an EMBL/GenBank/DDBJ whole genome shotgun (WGS) entry which is preliminary data.</text>
</comment>
<evidence type="ECO:0000313" key="1">
    <source>
        <dbReference type="EMBL" id="KAI9245547.1"/>
    </source>
</evidence>
<reference evidence="1" key="2">
    <citation type="submission" date="2023-02" db="EMBL/GenBank/DDBJ databases">
        <authorList>
            <consortium name="DOE Joint Genome Institute"/>
            <person name="Mondo S.J."/>
            <person name="Chang Y."/>
            <person name="Wang Y."/>
            <person name="Ahrendt S."/>
            <person name="Andreopoulos W."/>
            <person name="Barry K."/>
            <person name="Beard J."/>
            <person name="Benny G.L."/>
            <person name="Blankenship S."/>
            <person name="Bonito G."/>
            <person name="Cuomo C."/>
            <person name="Desiro A."/>
            <person name="Gervers K.A."/>
            <person name="Hundley H."/>
            <person name="Kuo A."/>
            <person name="LaButti K."/>
            <person name="Lang B.F."/>
            <person name="Lipzen A."/>
            <person name="O'Donnell K."/>
            <person name="Pangilinan J."/>
            <person name="Reynolds N."/>
            <person name="Sandor L."/>
            <person name="Smith M.W."/>
            <person name="Tsang A."/>
            <person name="Grigoriev I.V."/>
            <person name="Stajich J.E."/>
            <person name="Spatafora J.W."/>
        </authorList>
    </citation>
    <scope>NUCLEOTIDE SEQUENCE</scope>
    <source>
        <strain evidence="1">RSA 2281</strain>
    </source>
</reference>
<proteinExistence type="predicted"/>
<dbReference type="InterPro" id="IPR024368">
    <property type="entry name" value="Ecl1/2/3"/>
</dbReference>
<reference evidence="1" key="1">
    <citation type="journal article" date="2022" name="IScience">
        <title>Evolution of zygomycete secretomes and the origins of terrestrial fungal ecologies.</title>
        <authorList>
            <person name="Chang Y."/>
            <person name="Wang Y."/>
            <person name="Mondo S."/>
            <person name="Ahrendt S."/>
            <person name="Andreopoulos W."/>
            <person name="Barry K."/>
            <person name="Beard J."/>
            <person name="Benny G.L."/>
            <person name="Blankenship S."/>
            <person name="Bonito G."/>
            <person name="Cuomo C."/>
            <person name="Desiro A."/>
            <person name="Gervers K.A."/>
            <person name="Hundley H."/>
            <person name="Kuo A."/>
            <person name="LaButti K."/>
            <person name="Lang B.F."/>
            <person name="Lipzen A."/>
            <person name="O'Donnell K."/>
            <person name="Pangilinan J."/>
            <person name="Reynolds N."/>
            <person name="Sandor L."/>
            <person name="Smith M.E."/>
            <person name="Tsang A."/>
            <person name="Grigoriev I.V."/>
            <person name="Stajich J.E."/>
            <person name="Spatafora J.W."/>
        </authorList>
    </citation>
    <scope>NUCLEOTIDE SEQUENCE</scope>
    <source>
        <strain evidence="1">RSA 2281</strain>
    </source>
</reference>
<accession>A0AAD5JMQ8</accession>
<dbReference type="Pfam" id="PF12855">
    <property type="entry name" value="Ecl1"/>
    <property type="match status" value="1"/>
</dbReference>
<evidence type="ECO:0000313" key="2">
    <source>
        <dbReference type="Proteomes" id="UP001209540"/>
    </source>
</evidence>
<gene>
    <name evidence="1" type="ORF">BDA99DRAFT_528015</name>
</gene>
<dbReference type="EMBL" id="JAIXMP010000051">
    <property type="protein sequence ID" value="KAI9245547.1"/>
    <property type="molecule type" value="Genomic_DNA"/>
</dbReference>
<protein>
    <submittedName>
        <fullName evidence="1">Uncharacterized protein</fullName>
    </submittedName>
</protein>
<organism evidence="1 2">
    <name type="scientific">Phascolomyces articulosus</name>
    <dbReference type="NCBI Taxonomy" id="60185"/>
    <lineage>
        <taxon>Eukaryota</taxon>
        <taxon>Fungi</taxon>
        <taxon>Fungi incertae sedis</taxon>
        <taxon>Mucoromycota</taxon>
        <taxon>Mucoromycotina</taxon>
        <taxon>Mucoromycetes</taxon>
        <taxon>Mucorales</taxon>
        <taxon>Lichtheimiaceae</taxon>
        <taxon>Phascolomyces</taxon>
    </lineage>
</organism>
<keyword evidence="2" id="KW-1185">Reference proteome</keyword>
<dbReference type="Proteomes" id="UP001209540">
    <property type="component" value="Unassembled WGS sequence"/>
</dbReference>
<name>A0AAD5JMQ8_9FUNG</name>
<sequence length="87" mass="10015">MMCDTNWCTFCDVAIPHSDALYCSEDCLKKDTLYHSISRFSFPRYRSKSMIFRRSNIISLNSNGNGMPFGMVVAHQQQHQRTTSTIS</sequence>
<dbReference type="AlphaFoldDB" id="A0AAD5JMQ8"/>